<sequence length="144" mass="15112">MPTGADEWTRRLRVAAVVWIDAVGYAVVVAAVSVAAALAAAVVSGGGLVRGKALLFVVGFVLMGYATIRLWPTSPEDVERGVADSIPSPGERTRFQSLVRALPPLRWLPSPPPGSQLSPAGKLFLGSLLVLLASYLMETVFGVV</sequence>
<feature type="transmembrane region" description="Helical" evidence="1">
    <location>
        <begin position="16"/>
        <end position="41"/>
    </location>
</feature>
<keyword evidence="3" id="KW-1185">Reference proteome</keyword>
<dbReference type="EMBL" id="JBHSJG010000029">
    <property type="protein sequence ID" value="MFC4987764.1"/>
    <property type="molecule type" value="Genomic_DNA"/>
</dbReference>
<proteinExistence type="predicted"/>
<dbReference type="InterPro" id="IPR055977">
    <property type="entry name" value="DUF7555"/>
</dbReference>
<feature type="transmembrane region" description="Helical" evidence="1">
    <location>
        <begin position="53"/>
        <end position="71"/>
    </location>
</feature>
<name>A0ABD5QDS7_9EURY</name>
<accession>A0ABD5QDS7</accession>
<keyword evidence="1" id="KW-0812">Transmembrane</keyword>
<dbReference type="Proteomes" id="UP001595925">
    <property type="component" value="Unassembled WGS sequence"/>
</dbReference>
<gene>
    <name evidence="2" type="ORF">ACFPFO_08295</name>
</gene>
<dbReference type="Pfam" id="PF24432">
    <property type="entry name" value="DUF7555"/>
    <property type="match status" value="1"/>
</dbReference>
<keyword evidence="1" id="KW-1133">Transmembrane helix</keyword>
<comment type="caution">
    <text evidence="2">The sequence shown here is derived from an EMBL/GenBank/DDBJ whole genome shotgun (WGS) entry which is preliminary data.</text>
</comment>
<organism evidence="2 3">
    <name type="scientific">Saliphagus infecundisoli</name>
    <dbReference type="NCBI Taxonomy" id="1849069"/>
    <lineage>
        <taxon>Archaea</taxon>
        <taxon>Methanobacteriati</taxon>
        <taxon>Methanobacteriota</taxon>
        <taxon>Stenosarchaea group</taxon>
        <taxon>Halobacteria</taxon>
        <taxon>Halobacteriales</taxon>
        <taxon>Natrialbaceae</taxon>
        <taxon>Saliphagus</taxon>
    </lineage>
</organism>
<dbReference type="AlphaFoldDB" id="A0ABD5QDS7"/>
<keyword evidence="1" id="KW-0472">Membrane</keyword>
<protein>
    <recommendedName>
        <fullName evidence="4">RDD family protein</fullName>
    </recommendedName>
</protein>
<evidence type="ECO:0000313" key="3">
    <source>
        <dbReference type="Proteomes" id="UP001595925"/>
    </source>
</evidence>
<evidence type="ECO:0000313" key="2">
    <source>
        <dbReference type="EMBL" id="MFC4987764.1"/>
    </source>
</evidence>
<dbReference type="RefSeq" id="WP_224827815.1">
    <property type="nucleotide sequence ID" value="NZ_JAIVEF010000002.1"/>
</dbReference>
<evidence type="ECO:0008006" key="4">
    <source>
        <dbReference type="Google" id="ProtNLM"/>
    </source>
</evidence>
<evidence type="ECO:0000256" key="1">
    <source>
        <dbReference type="SAM" id="Phobius"/>
    </source>
</evidence>
<reference evidence="2 3" key="1">
    <citation type="journal article" date="2019" name="Int. J. Syst. Evol. Microbiol.">
        <title>The Global Catalogue of Microorganisms (GCM) 10K type strain sequencing project: providing services to taxonomists for standard genome sequencing and annotation.</title>
        <authorList>
            <consortium name="The Broad Institute Genomics Platform"/>
            <consortium name="The Broad Institute Genome Sequencing Center for Infectious Disease"/>
            <person name="Wu L."/>
            <person name="Ma J."/>
        </authorList>
    </citation>
    <scope>NUCLEOTIDE SEQUENCE [LARGE SCALE GENOMIC DNA]</scope>
    <source>
        <strain evidence="2 3">CGMCC 1.15824</strain>
    </source>
</reference>